<evidence type="ECO:0000313" key="3">
    <source>
        <dbReference type="Proteomes" id="UP000038011"/>
    </source>
</evidence>
<feature type="signal peptide" evidence="1">
    <location>
        <begin position="1"/>
        <end position="30"/>
    </location>
</feature>
<dbReference type="PATRIC" id="fig|1514904.3.peg.788"/>
<evidence type="ECO:0000313" key="2">
    <source>
        <dbReference type="EMBL" id="KPB01172.1"/>
    </source>
</evidence>
<organism evidence="2 3">
    <name type="scientific">Ahrensia marina</name>
    <dbReference type="NCBI Taxonomy" id="1514904"/>
    <lineage>
        <taxon>Bacteria</taxon>
        <taxon>Pseudomonadati</taxon>
        <taxon>Pseudomonadota</taxon>
        <taxon>Alphaproteobacteria</taxon>
        <taxon>Hyphomicrobiales</taxon>
        <taxon>Ahrensiaceae</taxon>
        <taxon>Ahrensia</taxon>
    </lineage>
</organism>
<dbReference type="NCBIfam" id="NF041384">
    <property type="entry name" value="YHS_seleno_dom"/>
    <property type="match status" value="1"/>
</dbReference>
<keyword evidence="1" id="KW-0732">Signal</keyword>
<dbReference type="RefSeq" id="WP_053999173.1">
    <property type="nucleotide sequence ID" value="NZ_JXMU01000013.1"/>
</dbReference>
<feature type="chain" id="PRO_5005847194" evidence="1">
    <location>
        <begin position="31"/>
        <end position="153"/>
    </location>
</feature>
<dbReference type="AlphaFoldDB" id="A0A0N0E7I0"/>
<proteinExistence type="predicted"/>
<keyword evidence="3" id="KW-1185">Reference proteome</keyword>
<sequence>MGRSKNTISRRAFFLTSLAAGILISNAALAEKTNVTDGVAVQGYDPVAYFSENAAVKGEASVTAEYNGSTYQFKNAENRDLFLANPSKYAPQYGGYCAFAVSYGDLAPVDPQAFSIVEGKLYLNYSKSIRKRWSADASGNIATGDRNWPSLSQ</sequence>
<dbReference type="STRING" id="1514904.SU32_09785"/>
<reference evidence="2 3" key="1">
    <citation type="submission" date="2015-01" db="EMBL/GenBank/DDBJ databases">
        <title>Ahrensia donghaiensis sp. nov., a novel dimethylsulphoniopropionate-cleavage bacterium isolated from seawater and emended descriptions of the genus Ahrensia and Ahrensia kielensis.</title>
        <authorList>
            <person name="Liu J."/>
        </authorList>
    </citation>
    <scope>NUCLEOTIDE SEQUENCE [LARGE SCALE GENOMIC DNA]</scope>
    <source>
        <strain evidence="2 3">LZD062</strain>
    </source>
</reference>
<gene>
    <name evidence="2" type="ORF">SU32_09785</name>
</gene>
<name>A0A0N0E7I0_9HYPH</name>
<evidence type="ECO:0000256" key="1">
    <source>
        <dbReference type="SAM" id="SignalP"/>
    </source>
</evidence>
<dbReference type="Proteomes" id="UP000038011">
    <property type="component" value="Unassembled WGS sequence"/>
</dbReference>
<accession>A0A0N0E7I0</accession>
<protein>
    <submittedName>
        <fullName evidence="2">YHS domain protein</fullName>
    </submittedName>
</protein>
<dbReference type="OrthoDB" id="344729at2"/>
<dbReference type="EMBL" id="JXMU01000013">
    <property type="protein sequence ID" value="KPB01172.1"/>
    <property type="molecule type" value="Genomic_DNA"/>
</dbReference>
<comment type="caution">
    <text evidence="2">The sequence shown here is derived from an EMBL/GenBank/DDBJ whole genome shotgun (WGS) entry which is preliminary data.</text>
</comment>